<evidence type="ECO:0000313" key="2">
    <source>
        <dbReference type="EMBL" id="KAG6295857.1"/>
    </source>
</evidence>
<reference evidence="2 3" key="1">
    <citation type="journal article" date="2020" name="bioRxiv">
        <title>Whole genome comparisons of ergot fungi reveals the divergence and evolution of species within the genus Claviceps are the result of varying mechanisms driving genome evolution and host range expansion.</title>
        <authorList>
            <person name="Wyka S.A."/>
            <person name="Mondo S.J."/>
            <person name="Liu M."/>
            <person name="Dettman J."/>
            <person name="Nalam V."/>
            <person name="Broders K.D."/>
        </authorList>
    </citation>
    <scope>NUCLEOTIDE SEQUENCE [LARGE SCALE GENOMIC DNA]</scope>
    <source>
        <strain evidence="2 3">Clav52</strain>
    </source>
</reference>
<evidence type="ECO:0000313" key="3">
    <source>
        <dbReference type="Proteomes" id="UP000707071"/>
    </source>
</evidence>
<dbReference type="EMBL" id="SRRH01000183">
    <property type="protein sequence ID" value="KAG6295857.1"/>
    <property type="molecule type" value="Genomic_DNA"/>
</dbReference>
<organism evidence="2 3">
    <name type="scientific">Claviceps aff. purpurea</name>
    <dbReference type="NCBI Taxonomy" id="1967640"/>
    <lineage>
        <taxon>Eukaryota</taxon>
        <taxon>Fungi</taxon>
        <taxon>Dikarya</taxon>
        <taxon>Ascomycota</taxon>
        <taxon>Pezizomycotina</taxon>
        <taxon>Sordariomycetes</taxon>
        <taxon>Hypocreomycetidae</taxon>
        <taxon>Hypocreales</taxon>
        <taxon>Clavicipitaceae</taxon>
        <taxon>Claviceps</taxon>
    </lineage>
</organism>
<comment type="caution">
    <text evidence="2">The sequence shown here is derived from an EMBL/GenBank/DDBJ whole genome shotgun (WGS) entry which is preliminary data.</text>
</comment>
<dbReference type="Proteomes" id="UP000707071">
    <property type="component" value="Unassembled WGS sequence"/>
</dbReference>
<accession>A0A9P7TZ02</accession>
<keyword evidence="3" id="KW-1185">Reference proteome</keyword>
<gene>
    <name evidence="2" type="ORF">E4U09_001996</name>
</gene>
<feature type="region of interest" description="Disordered" evidence="1">
    <location>
        <begin position="85"/>
        <end position="114"/>
    </location>
</feature>
<protein>
    <submittedName>
        <fullName evidence="2">Uncharacterized protein</fullName>
    </submittedName>
</protein>
<sequence>MDSQGSIIPPREKLSKVMKNVYDTFIECLGAASPEVAWATFSPVLNEGLEHAKERGRLDERKTRQQSLSDDIDNVKAMVKEAVSEAFNAPPPQRGRRSWPVAPRSATQPGPNAVFTHASASMWGRASSRNVTTVSPLWRRRAATATGA</sequence>
<name>A0A9P7TZ02_9HYPO</name>
<proteinExistence type="predicted"/>
<dbReference type="AlphaFoldDB" id="A0A9P7TZ02"/>
<evidence type="ECO:0000256" key="1">
    <source>
        <dbReference type="SAM" id="MobiDB-lite"/>
    </source>
</evidence>